<protein>
    <submittedName>
        <fullName evidence="18">Cytochrome P450 4C1-like</fullName>
    </submittedName>
</protein>
<evidence type="ECO:0000256" key="3">
    <source>
        <dbReference type="ARBA" id="ARBA00004174"/>
    </source>
</evidence>
<dbReference type="GO" id="GO:0004497">
    <property type="term" value="F:monooxygenase activity"/>
    <property type="evidence" value="ECO:0007669"/>
    <property type="project" value="UniProtKB-KW"/>
</dbReference>
<evidence type="ECO:0000256" key="12">
    <source>
        <dbReference type="ARBA" id="ARBA00023033"/>
    </source>
</evidence>
<keyword evidence="16" id="KW-1133">Transmembrane helix</keyword>
<dbReference type="GeneID" id="113392385"/>
<gene>
    <name evidence="18" type="primary">LOC113392385</name>
</gene>
<dbReference type="AlphaFoldDB" id="A0A8B8HM78"/>
<keyword evidence="13 16" id="KW-0472">Membrane</keyword>
<evidence type="ECO:0000313" key="18">
    <source>
        <dbReference type="RefSeq" id="XP_026484586.2"/>
    </source>
</evidence>
<dbReference type="GO" id="GO:0020037">
    <property type="term" value="F:heme binding"/>
    <property type="evidence" value="ECO:0007669"/>
    <property type="project" value="InterPro"/>
</dbReference>
<keyword evidence="16" id="KW-0812">Transmembrane</keyword>
<dbReference type="OrthoDB" id="1470350at2759"/>
<keyword evidence="9" id="KW-0492">Microsome</keyword>
<dbReference type="PROSITE" id="PS00086">
    <property type="entry name" value="CYTOCHROME_P450"/>
    <property type="match status" value="1"/>
</dbReference>
<dbReference type="PANTHER" id="PTHR24291">
    <property type="entry name" value="CYTOCHROME P450 FAMILY 4"/>
    <property type="match status" value="1"/>
</dbReference>
<keyword evidence="12 15" id="KW-0503">Monooxygenase</keyword>
<evidence type="ECO:0000256" key="11">
    <source>
        <dbReference type="ARBA" id="ARBA00023004"/>
    </source>
</evidence>
<feature type="transmembrane region" description="Helical" evidence="16">
    <location>
        <begin position="12"/>
        <end position="32"/>
    </location>
</feature>
<dbReference type="InterPro" id="IPR050196">
    <property type="entry name" value="Cytochrome_P450_Monoox"/>
</dbReference>
<keyword evidence="6 14" id="KW-0349">Heme</keyword>
<organism evidence="17 18">
    <name type="scientific">Vanessa tameamea</name>
    <name type="common">Kamehameha butterfly</name>
    <dbReference type="NCBI Taxonomy" id="334116"/>
    <lineage>
        <taxon>Eukaryota</taxon>
        <taxon>Metazoa</taxon>
        <taxon>Ecdysozoa</taxon>
        <taxon>Arthropoda</taxon>
        <taxon>Hexapoda</taxon>
        <taxon>Insecta</taxon>
        <taxon>Pterygota</taxon>
        <taxon>Neoptera</taxon>
        <taxon>Endopterygota</taxon>
        <taxon>Lepidoptera</taxon>
        <taxon>Glossata</taxon>
        <taxon>Ditrysia</taxon>
        <taxon>Papilionoidea</taxon>
        <taxon>Nymphalidae</taxon>
        <taxon>Nymphalinae</taxon>
        <taxon>Vanessa</taxon>
    </lineage>
</organism>
<evidence type="ECO:0000256" key="13">
    <source>
        <dbReference type="ARBA" id="ARBA00023136"/>
    </source>
</evidence>
<evidence type="ECO:0000313" key="17">
    <source>
        <dbReference type="Proteomes" id="UP001652626"/>
    </source>
</evidence>
<dbReference type="PRINTS" id="PR00463">
    <property type="entry name" value="EP450I"/>
</dbReference>
<dbReference type="InterPro" id="IPR001128">
    <property type="entry name" value="Cyt_P450"/>
</dbReference>
<evidence type="ECO:0000256" key="16">
    <source>
        <dbReference type="SAM" id="Phobius"/>
    </source>
</evidence>
<evidence type="ECO:0000256" key="6">
    <source>
        <dbReference type="ARBA" id="ARBA00022617"/>
    </source>
</evidence>
<dbReference type="CDD" id="cd20628">
    <property type="entry name" value="CYP4"/>
    <property type="match status" value="1"/>
</dbReference>
<dbReference type="SUPFAM" id="SSF48264">
    <property type="entry name" value="Cytochrome P450"/>
    <property type="match status" value="1"/>
</dbReference>
<evidence type="ECO:0000256" key="9">
    <source>
        <dbReference type="ARBA" id="ARBA00022848"/>
    </source>
</evidence>
<evidence type="ECO:0000256" key="7">
    <source>
        <dbReference type="ARBA" id="ARBA00022723"/>
    </source>
</evidence>
<name>A0A8B8HM78_VANTA</name>
<comment type="similarity">
    <text evidence="5 15">Belongs to the cytochrome P450 family.</text>
</comment>
<comment type="cofactor">
    <cofactor evidence="1 14">
        <name>heme</name>
        <dbReference type="ChEBI" id="CHEBI:30413"/>
    </cofactor>
</comment>
<evidence type="ECO:0000256" key="8">
    <source>
        <dbReference type="ARBA" id="ARBA00022824"/>
    </source>
</evidence>
<dbReference type="PRINTS" id="PR00385">
    <property type="entry name" value="P450"/>
</dbReference>
<dbReference type="RefSeq" id="XP_026484586.2">
    <property type="nucleotide sequence ID" value="XM_026628801.2"/>
</dbReference>
<keyword evidence="11 14" id="KW-0408">Iron</keyword>
<proteinExistence type="inferred from homology"/>
<evidence type="ECO:0000256" key="5">
    <source>
        <dbReference type="ARBA" id="ARBA00010617"/>
    </source>
</evidence>
<dbReference type="GO" id="GO:0005789">
    <property type="term" value="C:endoplasmic reticulum membrane"/>
    <property type="evidence" value="ECO:0007669"/>
    <property type="project" value="UniProtKB-SubCell"/>
</dbReference>
<comment type="function">
    <text evidence="2">May be involved in the metabolism of insect hormones and in the breakdown of synthetic insecticides.</text>
</comment>
<keyword evidence="17" id="KW-1185">Reference proteome</keyword>
<reference evidence="18" key="1">
    <citation type="submission" date="2025-08" db="UniProtKB">
        <authorList>
            <consortium name="RefSeq"/>
        </authorList>
    </citation>
    <scope>IDENTIFICATION</scope>
    <source>
        <tissue evidence="18">Whole body</tissue>
    </source>
</reference>
<sequence>MINFVGCLIQSSVMKVIFIVLFIIVVVLYLYCRFSRRGRLFAKIPGPPRWPLIGNVHNFKLPRDKLFEYLRTLNKTYGDVIASGTLDVTAIHIYNPNDIETVITKCTKKYKPYTFLRRWLGDGLLISNGSKWQYRRKLLTHAFHFDVLRKYARTFADEAEVFMAAVDKEAVMEQADVNRLINKTTLRIICKTVMGTSMKEDIDSLTTKYLEAIHRIAAALFPRMLNFLLYLDITFQISKYGWEERAAIKELHQITKSIIKERKSYINSDNYKQNETEKILNKKGRLAMLDLLIENEREGKIDVDGIREEVDTFMFRGFDTTSVTMAYLIMLIANNLEIQNKIYEEMKSIFGDSCRLATIGDLKEMKYLECCIKETLRLYPAVPYIVRTITEEIVLGGYVIPARTMCQIHIYDLHRRPDLYPEPERYIPERFLPENSIDRHLFAYLPFSAGSRNCIGQKFAMLQMKTLMSSLIRKYRLEAVTKTADLKFYVDFVLRADRPIFVRFCPRKV</sequence>
<dbReference type="Gene3D" id="1.10.630.10">
    <property type="entry name" value="Cytochrome P450"/>
    <property type="match status" value="1"/>
</dbReference>
<dbReference type="OMA" id="NCIGCER"/>
<dbReference type="InterPro" id="IPR036396">
    <property type="entry name" value="Cyt_P450_sf"/>
</dbReference>
<keyword evidence="7 14" id="KW-0479">Metal-binding</keyword>
<evidence type="ECO:0000256" key="1">
    <source>
        <dbReference type="ARBA" id="ARBA00001971"/>
    </source>
</evidence>
<dbReference type="InterPro" id="IPR002401">
    <property type="entry name" value="Cyt_P450_E_grp-I"/>
</dbReference>
<keyword evidence="10 15" id="KW-0560">Oxidoreductase</keyword>
<dbReference type="PANTHER" id="PTHR24291:SF189">
    <property type="entry name" value="CYTOCHROME P450 4C3-RELATED"/>
    <property type="match status" value="1"/>
</dbReference>
<dbReference type="Pfam" id="PF00067">
    <property type="entry name" value="p450"/>
    <property type="match status" value="1"/>
</dbReference>
<feature type="binding site" description="axial binding residue" evidence="14">
    <location>
        <position position="454"/>
    </location>
    <ligand>
        <name>heme</name>
        <dbReference type="ChEBI" id="CHEBI:30413"/>
    </ligand>
    <ligandPart>
        <name>Fe</name>
        <dbReference type="ChEBI" id="CHEBI:18248"/>
    </ligandPart>
</feature>
<accession>A0A8B8HM78</accession>
<evidence type="ECO:0000256" key="10">
    <source>
        <dbReference type="ARBA" id="ARBA00023002"/>
    </source>
</evidence>
<dbReference type="Proteomes" id="UP001652626">
    <property type="component" value="Chromosome 10"/>
</dbReference>
<evidence type="ECO:0000256" key="15">
    <source>
        <dbReference type="RuleBase" id="RU000461"/>
    </source>
</evidence>
<evidence type="ECO:0000256" key="14">
    <source>
        <dbReference type="PIRSR" id="PIRSR602401-1"/>
    </source>
</evidence>
<keyword evidence="8" id="KW-0256">Endoplasmic reticulum</keyword>
<evidence type="ECO:0000256" key="4">
    <source>
        <dbReference type="ARBA" id="ARBA00004406"/>
    </source>
</evidence>
<evidence type="ECO:0000256" key="2">
    <source>
        <dbReference type="ARBA" id="ARBA00003690"/>
    </source>
</evidence>
<comment type="subcellular location">
    <subcellularLocation>
        <location evidence="4">Endoplasmic reticulum membrane</location>
        <topology evidence="4">Peripheral membrane protein</topology>
    </subcellularLocation>
    <subcellularLocation>
        <location evidence="3">Microsome membrane</location>
        <topology evidence="3">Peripheral membrane protein</topology>
    </subcellularLocation>
</comment>
<dbReference type="InterPro" id="IPR017972">
    <property type="entry name" value="Cyt_P450_CS"/>
</dbReference>
<dbReference type="GO" id="GO:0005506">
    <property type="term" value="F:iron ion binding"/>
    <property type="evidence" value="ECO:0007669"/>
    <property type="project" value="InterPro"/>
</dbReference>
<dbReference type="GO" id="GO:0016705">
    <property type="term" value="F:oxidoreductase activity, acting on paired donors, with incorporation or reduction of molecular oxygen"/>
    <property type="evidence" value="ECO:0007669"/>
    <property type="project" value="InterPro"/>
</dbReference>